<dbReference type="Pfam" id="PF16681">
    <property type="entry name" value="Ig_5"/>
    <property type="match status" value="1"/>
</dbReference>
<evidence type="ECO:0000259" key="4">
    <source>
        <dbReference type="PROSITE" id="PS50026"/>
    </source>
</evidence>
<feature type="transmembrane region" description="Helical" evidence="2">
    <location>
        <begin position="176"/>
        <end position="198"/>
    </location>
</feature>
<keyword evidence="1" id="KW-0245">EGF-like domain</keyword>
<keyword evidence="2" id="KW-1133">Transmembrane helix</keyword>
<accession>A0A8S1H6R1</accession>
<feature type="signal peptide" evidence="3">
    <location>
        <begin position="1"/>
        <end position="20"/>
    </location>
</feature>
<keyword evidence="2" id="KW-0472">Membrane</keyword>
<dbReference type="SUPFAM" id="SSF57196">
    <property type="entry name" value="EGF/Laminin"/>
    <property type="match status" value="1"/>
</dbReference>
<dbReference type="Proteomes" id="UP000835052">
    <property type="component" value="Unassembled WGS sequence"/>
</dbReference>
<gene>
    <name evidence="6" type="ORF">CAUJ_LOCUS4939</name>
</gene>
<feature type="chain" id="PRO_5035889711" description="Ig-like domain-containing protein" evidence="3">
    <location>
        <begin position="21"/>
        <end position="238"/>
    </location>
</feature>
<organism evidence="6 7">
    <name type="scientific">Caenorhabditis auriculariae</name>
    <dbReference type="NCBI Taxonomy" id="2777116"/>
    <lineage>
        <taxon>Eukaryota</taxon>
        <taxon>Metazoa</taxon>
        <taxon>Ecdysozoa</taxon>
        <taxon>Nematoda</taxon>
        <taxon>Chromadorea</taxon>
        <taxon>Rhabditida</taxon>
        <taxon>Rhabditina</taxon>
        <taxon>Rhabditomorpha</taxon>
        <taxon>Rhabditoidea</taxon>
        <taxon>Rhabditidae</taxon>
        <taxon>Peloderinae</taxon>
        <taxon>Caenorhabditis</taxon>
    </lineage>
</organism>
<feature type="domain" description="Ig-like" evidence="5">
    <location>
        <begin position="40"/>
        <end position="105"/>
    </location>
</feature>
<dbReference type="Gene3D" id="2.60.40.10">
    <property type="entry name" value="Immunoglobulins"/>
    <property type="match status" value="1"/>
</dbReference>
<reference evidence="6" key="1">
    <citation type="submission" date="2020-10" db="EMBL/GenBank/DDBJ databases">
        <authorList>
            <person name="Kikuchi T."/>
        </authorList>
    </citation>
    <scope>NUCLEOTIDE SEQUENCE</scope>
    <source>
        <strain evidence="6">NKZ352</strain>
    </source>
</reference>
<protein>
    <recommendedName>
        <fullName evidence="8">Ig-like domain-containing protein</fullName>
    </recommendedName>
</protein>
<evidence type="ECO:0000256" key="1">
    <source>
        <dbReference type="PROSITE-ProRule" id="PRU00076"/>
    </source>
</evidence>
<keyword evidence="3" id="KW-0732">Signal</keyword>
<dbReference type="PROSITE" id="PS50026">
    <property type="entry name" value="EGF_3"/>
    <property type="match status" value="1"/>
</dbReference>
<evidence type="ECO:0000256" key="3">
    <source>
        <dbReference type="SAM" id="SignalP"/>
    </source>
</evidence>
<dbReference type="PROSITE" id="PS50835">
    <property type="entry name" value="IG_LIKE"/>
    <property type="match status" value="1"/>
</dbReference>
<feature type="domain" description="EGF-like" evidence="4">
    <location>
        <begin position="115"/>
        <end position="156"/>
    </location>
</feature>
<dbReference type="InterPro" id="IPR013783">
    <property type="entry name" value="Ig-like_fold"/>
</dbReference>
<dbReference type="CDD" id="cd00096">
    <property type="entry name" value="Ig"/>
    <property type="match status" value="1"/>
</dbReference>
<proteinExistence type="predicted"/>
<comment type="caution">
    <text evidence="1">Lacks conserved residue(s) required for the propagation of feature annotation.</text>
</comment>
<evidence type="ECO:0008006" key="8">
    <source>
        <dbReference type="Google" id="ProtNLM"/>
    </source>
</evidence>
<evidence type="ECO:0000256" key="2">
    <source>
        <dbReference type="SAM" id="Phobius"/>
    </source>
</evidence>
<dbReference type="OrthoDB" id="5860263at2759"/>
<dbReference type="PROSITE" id="PS01186">
    <property type="entry name" value="EGF_2"/>
    <property type="match status" value="1"/>
</dbReference>
<dbReference type="Gene3D" id="2.10.25.10">
    <property type="entry name" value="Laminin"/>
    <property type="match status" value="1"/>
</dbReference>
<dbReference type="SUPFAM" id="SSF48726">
    <property type="entry name" value="Immunoglobulin"/>
    <property type="match status" value="1"/>
</dbReference>
<evidence type="ECO:0000313" key="7">
    <source>
        <dbReference type="Proteomes" id="UP000835052"/>
    </source>
</evidence>
<comment type="caution">
    <text evidence="6">The sequence shown here is derived from an EMBL/GenBank/DDBJ whole genome shotgun (WGS) entry which is preliminary data.</text>
</comment>
<name>A0A8S1H6R1_9PELO</name>
<keyword evidence="7" id="KW-1185">Reference proteome</keyword>
<dbReference type="InterPro" id="IPR036179">
    <property type="entry name" value="Ig-like_dom_sf"/>
</dbReference>
<feature type="disulfide bond" evidence="1">
    <location>
        <begin position="146"/>
        <end position="155"/>
    </location>
</feature>
<dbReference type="PROSITE" id="PS00022">
    <property type="entry name" value="EGF_1"/>
    <property type="match status" value="1"/>
</dbReference>
<evidence type="ECO:0000259" key="5">
    <source>
        <dbReference type="PROSITE" id="PS50835"/>
    </source>
</evidence>
<dbReference type="InterPro" id="IPR000742">
    <property type="entry name" value="EGF"/>
</dbReference>
<keyword evidence="2" id="KW-0812">Transmembrane</keyword>
<sequence>MKWSTANFVFPFALFVAVEASEHILRLKEGVHAPTTLIGIEENSRVVIRCEHPSGSSENIKWLRTGASIDPKDKSEIVIENYDSVDHDGVYECSAKGMSASYRLRGEKKYDLPEGFRFCVGEEVSNCKHARVCRVEVSSEITSCICEIGWMGANCDSLDTVRSPVLSPPTQQVCSYWTPLVTGILFLSALFILAVCLYKFKVKSYNRPGNYCGHRDNSPKYTAVQGRIVATAEEADVV</sequence>
<dbReference type="AlphaFoldDB" id="A0A8S1H6R1"/>
<evidence type="ECO:0000313" key="6">
    <source>
        <dbReference type="EMBL" id="CAD6189020.1"/>
    </source>
</evidence>
<dbReference type="EMBL" id="CAJGYM010000009">
    <property type="protein sequence ID" value="CAD6189020.1"/>
    <property type="molecule type" value="Genomic_DNA"/>
</dbReference>
<feature type="disulfide bond" evidence="1">
    <location>
        <begin position="127"/>
        <end position="144"/>
    </location>
</feature>
<dbReference type="InterPro" id="IPR007110">
    <property type="entry name" value="Ig-like_dom"/>
</dbReference>
<keyword evidence="1" id="KW-1015">Disulfide bond</keyword>